<feature type="compositionally biased region" description="Polar residues" evidence="2">
    <location>
        <begin position="424"/>
        <end position="434"/>
    </location>
</feature>
<dbReference type="InterPro" id="IPR024500">
    <property type="entry name" value="DUF3074"/>
</dbReference>
<feature type="compositionally biased region" description="Acidic residues" evidence="2">
    <location>
        <begin position="487"/>
        <end position="498"/>
    </location>
</feature>
<evidence type="ECO:0000256" key="1">
    <source>
        <dbReference type="SAM" id="Coils"/>
    </source>
</evidence>
<feature type="coiled-coil region" evidence="1">
    <location>
        <begin position="655"/>
        <end position="709"/>
    </location>
</feature>
<evidence type="ECO:0000259" key="3">
    <source>
        <dbReference type="Pfam" id="PF11274"/>
    </source>
</evidence>
<dbReference type="SUPFAM" id="SSF55961">
    <property type="entry name" value="Bet v1-like"/>
    <property type="match status" value="1"/>
</dbReference>
<feature type="domain" description="DUF3074" evidence="3">
    <location>
        <begin position="121"/>
        <end position="386"/>
    </location>
</feature>
<feature type="compositionally biased region" description="Polar residues" evidence="2">
    <location>
        <begin position="407"/>
        <end position="416"/>
    </location>
</feature>
<feature type="region of interest" description="Disordered" evidence="2">
    <location>
        <begin position="391"/>
        <end position="442"/>
    </location>
</feature>
<dbReference type="PANTHER" id="PTHR40370">
    <property type="entry name" value="EXPRESSED PROTEIN"/>
    <property type="match status" value="1"/>
</dbReference>
<dbReference type="InterPro" id="IPR023393">
    <property type="entry name" value="START-like_dom_sf"/>
</dbReference>
<gene>
    <name evidence="4" type="ORF">Plec18167_000682</name>
</gene>
<dbReference type="PANTHER" id="PTHR40370:SF1">
    <property type="entry name" value="DUF3074 DOMAIN-CONTAINING PROTEIN"/>
    <property type="match status" value="1"/>
</dbReference>
<keyword evidence="1" id="KW-0175">Coiled coil</keyword>
<feature type="region of interest" description="Disordered" evidence="2">
    <location>
        <begin position="43"/>
        <end position="81"/>
    </location>
</feature>
<protein>
    <recommendedName>
        <fullName evidence="3">DUF3074 domain-containing protein</fullName>
    </recommendedName>
</protein>
<feature type="compositionally biased region" description="Low complexity" evidence="2">
    <location>
        <begin position="52"/>
        <end position="78"/>
    </location>
</feature>
<keyword evidence="5" id="KW-1185">Reference proteome</keyword>
<proteinExistence type="predicted"/>
<dbReference type="Gene3D" id="3.30.530.20">
    <property type="match status" value="1"/>
</dbReference>
<comment type="caution">
    <text evidence="4">The sequence shown here is derived from an EMBL/GenBank/DDBJ whole genome shotgun (WGS) entry which is preliminary data.</text>
</comment>
<dbReference type="Pfam" id="PF11274">
    <property type="entry name" value="DUF3074"/>
    <property type="match status" value="1"/>
</dbReference>
<feature type="region of interest" description="Disordered" evidence="2">
    <location>
        <begin position="476"/>
        <end position="642"/>
    </location>
</feature>
<evidence type="ECO:0000313" key="4">
    <source>
        <dbReference type="EMBL" id="KAL1886748.1"/>
    </source>
</evidence>
<evidence type="ECO:0000256" key="2">
    <source>
        <dbReference type="SAM" id="MobiDB-lite"/>
    </source>
</evidence>
<feature type="region of interest" description="Disordered" evidence="2">
    <location>
        <begin position="265"/>
        <end position="345"/>
    </location>
</feature>
<feature type="compositionally biased region" description="Low complexity" evidence="2">
    <location>
        <begin position="324"/>
        <end position="334"/>
    </location>
</feature>
<feature type="compositionally biased region" description="Basic and acidic residues" evidence="2">
    <location>
        <begin position="563"/>
        <end position="590"/>
    </location>
</feature>
<feature type="compositionally biased region" description="Basic and acidic residues" evidence="2">
    <location>
        <begin position="308"/>
        <end position="323"/>
    </location>
</feature>
<evidence type="ECO:0000313" key="5">
    <source>
        <dbReference type="Proteomes" id="UP001583193"/>
    </source>
</evidence>
<name>A0ABR3YEM7_9EURO</name>
<sequence length="737" mass="80224">MAALHQALLALAPTSWEDVPDSDSPLRQYMQELFKSSRLIIESVPEPPPAPSNNSNGSSSSSLGSSSSRISNSAARSGTADPQFLSLQKEWGKPIRVNNPKDNPLDIGVYKLNGKDGKGAWFARRSVHEGLPFSRWKAKMQAEIGETLRMRQEEREQGQAPCFSVRGIGGDKRTEYMEVRDADNGATLGHIEVYCLSAQFPGPTTARDFVTLMITSDKGLEAAGCEHPPRSFMVISKPCDHPGSPPRDGYVRGQYESVELIREVRSETSELPSSPSAHRTKNLPLRSQNKSELDVTSRDVPDDVIQETGRKRGKTESAVKETQKSASTGTSTKSGSDEEDEEEYSNTVEWIMVTRSDPGGNVPRWMVEKSTPKSIVADAAKFVNWLCKDDHISREPGQGPVQENRKGFTSSAQPSAATGIDAQNKGSMGNTNADSYEGVVGEGDMNQQSGLIASVGGMINSGLEMYAPRAVLNYIPGHSPRPSQSTVEDDTTPEEDRDDSSLASDDTFASAESHRKSSTVDPDLAAGNPASEQSSANAGPATPSGGDKHSETLSMVSTKKKLSSREKKLAKLDSRKQELEGRLAEIRSEVDTLGLPSKGKDTESNANGDSSISSRVNADEANIASTGSKPSSETLQAHKRASVLARDEAKILKQLRKVESEEVKVIEKIEAQKRKAQGHSEVEDLRREVRKLKKEMSELRGERQKWIELIGKLQMENTRLAAEQDKAISHKSGYGTE</sequence>
<accession>A0ABR3YEM7</accession>
<dbReference type="Proteomes" id="UP001583193">
    <property type="component" value="Unassembled WGS sequence"/>
</dbReference>
<feature type="compositionally biased region" description="Polar residues" evidence="2">
    <location>
        <begin position="604"/>
        <end position="616"/>
    </location>
</feature>
<organism evidence="4 5">
    <name type="scientific">Paecilomyces lecythidis</name>
    <dbReference type="NCBI Taxonomy" id="3004212"/>
    <lineage>
        <taxon>Eukaryota</taxon>
        <taxon>Fungi</taxon>
        <taxon>Dikarya</taxon>
        <taxon>Ascomycota</taxon>
        <taxon>Pezizomycotina</taxon>
        <taxon>Eurotiomycetes</taxon>
        <taxon>Eurotiomycetidae</taxon>
        <taxon>Eurotiales</taxon>
        <taxon>Thermoascaceae</taxon>
        <taxon>Paecilomyces</taxon>
    </lineage>
</organism>
<dbReference type="EMBL" id="JAVDPF010000001">
    <property type="protein sequence ID" value="KAL1886748.1"/>
    <property type="molecule type" value="Genomic_DNA"/>
</dbReference>
<reference evidence="4 5" key="1">
    <citation type="journal article" date="2024" name="IMA Fungus">
        <title>IMA Genome - F19 : A genome assembly and annotation guide to empower mycologists, including annotated draft genome sequences of Ceratocystis pirilliformis, Diaporthe australafricana, Fusarium ophioides, Paecilomyces lecythidis, and Sporothrix stenoceras.</title>
        <authorList>
            <person name="Aylward J."/>
            <person name="Wilson A.M."/>
            <person name="Visagie C.M."/>
            <person name="Spraker J."/>
            <person name="Barnes I."/>
            <person name="Buitendag C."/>
            <person name="Ceriani C."/>
            <person name="Del Mar Angel L."/>
            <person name="du Plessis D."/>
            <person name="Fuchs T."/>
            <person name="Gasser K."/>
            <person name="Kramer D."/>
            <person name="Li W."/>
            <person name="Munsamy K."/>
            <person name="Piso A."/>
            <person name="Price J.L."/>
            <person name="Sonnekus B."/>
            <person name="Thomas C."/>
            <person name="van der Nest A."/>
            <person name="van Dijk A."/>
            <person name="van Heerden A."/>
            <person name="van Vuuren N."/>
            <person name="Yilmaz N."/>
            <person name="Duong T.A."/>
            <person name="van der Merwe N.A."/>
            <person name="Wingfield M.J."/>
            <person name="Wingfield B.D."/>
        </authorList>
    </citation>
    <scope>NUCLEOTIDE SEQUENCE [LARGE SCALE GENOMIC DNA]</scope>
    <source>
        <strain evidence="4 5">CMW 18167</strain>
    </source>
</reference>
<feature type="compositionally biased region" description="Polar residues" evidence="2">
    <location>
        <begin position="623"/>
        <end position="635"/>
    </location>
</feature>
<feature type="compositionally biased region" description="Basic and acidic residues" evidence="2">
    <location>
        <begin position="289"/>
        <end position="301"/>
    </location>
</feature>